<evidence type="ECO:0000313" key="2">
    <source>
        <dbReference type="EMBL" id="KAG9229098.1"/>
    </source>
</evidence>
<accession>A0A9P7Y9W0</accession>
<dbReference type="Proteomes" id="UP000824998">
    <property type="component" value="Unassembled WGS sequence"/>
</dbReference>
<comment type="caution">
    <text evidence="2">The sequence shown here is derived from an EMBL/GenBank/DDBJ whole genome shotgun (WGS) entry which is preliminary data.</text>
</comment>
<evidence type="ECO:0000313" key="3">
    <source>
        <dbReference type="Proteomes" id="UP000824998"/>
    </source>
</evidence>
<dbReference type="Pfam" id="PF01636">
    <property type="entry name" value="APH"/>
    <property type="match status" value="1"/>
</dbReference>
<gene>
    <name evidence="2" type="ORF">BJ875DRAFT_388067</name>
</gene>
<feature type="non-terminal residue" evidence="2">
    <location>
        <position position="1"/>
    </location>
</feature>
<feature type="domain" description="Aminoglycoside phosphotransferase" evidence="1">
    <location>
        <begin position="51"/>
        <end position="192"/>
    </location>
</feature>
<name>A0A9P7Y9W0_9HELO</name>
<keyword evidence="3" id="KW-1185">Reference proteome</keyword>
<dbReference type="OrthoDB" id="5598852at2759"/>
<protein>
    <recommendedName>
        <fullName evidence="1">Aminoglycoside phosphotransferase domain-containing protein</fullName>
    </recommendedName>
</protein>
<organism evidence="2 3">
    <name type="scientific">Amylocarpus encephaloides</name>
    <dbReference type="NCBI Taxonomy" id="45428"/>
    <lineage>
        <taxon>Eukaryota</taxon>
        <taxon>Fungi</taxon>
        <taxon>Dikarya</taxon>
        <taxon>Ascomycota</taxon>
        <taxon>Pezizomycotina</taxon>
        <taxon>Leotiomycetes</taxon>
        <taxon>Helotiales</taxon>
        <taxon>Helotiales incertae sedis</taxon>
        <taxon>Amylocarpus</taxon>
    </lineage>
</organism>
<proteinExistence type="predicted"/>
<dbReference type="InterPro" id="IPR011009">
    <property type="entry name" value="Kinase-like_dom_sf"/>
</dbReference>
<dbReference type="InterPro" id="IPR002575">
    <property type="entry name" value="Aminoglycoside_PTrfase"/>
</dbReference>
<dbReference type="Gene3D" id="3.90.1200.10">
    <property type="match status" value="1"/>
</dbReference>
<dbReference type="SUPFAM" id="SSF56112">
    <property type="entry name" value="Protein kinase-like (PK-like)"/>
    <property type="match status" value="1"/>
</dbReference>
<evidence type="ECO:0000259" key="1">
    <source>
        <dbReference type="Pfam" id="PF01636"/>
    </source>
</evidence>
<dbReference type="EMBL" id="MU251815">
    <property type="protein sequence ID" value="KAG9229098.1"/>
    <property type="molecule type" value="Genomic_DNA"/>
</dbReference>
<sequence length="300" mass="33858">KAKELARSHLNIRATKARGVDIQGFFSRTLIVTMESGEKGIVQLRVEPLDIDTFRRARQALGDVVPDIAKIRDEVLEREEIWPYYMTFIPGQTWRRSAAFVDRALNVACAKSLGKILSRGFVKMLQSAMIDEKNQPRADQIKPFREDIQRLLDNSDQLRILPLFISHADLNHINILVQEDGEVSGIVDWELSSDLPFGMGCCRIHDLVGRFTGGEFRMPEGFEDAERGFWEAILDGIPTDIRRVLDANLHAVQMSVHIGTLLDTLDIQSDSFNPAGLKALSKFLTYQIPALRGQEPPYIG</sequence>
<dbReference type="AlphaFoldDB" id="A0A9P7Y9W0"/>
<reference evidence="2" key="1">
    <citation type="journal article" date="2021" name="IMA Fungus">
        <title>Genomic characterization of three marine fungi, including Emericellopsis atlantica sp. nov. with signatures of a generalist lifestyle and marine biomass degradation.</title>
        <authorList>
            <person name="Hagestad O.C."/>
            <person name="Hou L."/>
            <person name="Andersen J.H."/>
            <person name="Hansen E.H."/>
            <person name="Altermark B."/>
            <person name="Li C."/>
            <person name="Kuhnert E."/>
            <person name="Cox R.J."/>
            <person name="Crous P.W."/>
            <person name="Spatafora J.W."/>
            <person name="Lail K."/>
            <person name="Amirebrahimi M."/>
            <person name="Lipzen A."/>
            <person name="Pangilinan J."/>
            <person name="Andreopoulos W."/>
            <person name="Hayes R.D."/>
            <person name="Ng V."/>
            <person name="Grigoriev I.V."/>
            <person name="Jackson S.A."/>
            <person name="Sutton T.D.S."/>
            <person name="Dobson A.D.W."/>
            <person name="Rama T."/>
        </authorList>
    </citation>
    <scope>NUCLEOTIDE SEQUENCE</scope>
    <source>
        <strain evidence="2">TRa018bII</strain>
    </source>
</reference>